<gene>
    <name evidence="3" type="ORF">AAHA92_29977</name>
</gene>
<dbReference type="PANTHER" id="PTHR37746:SF1">
    <property type="entry name" value="TRANSMEMBRANE PROTEIN"/>
    <property type="match status" value="1"/>
</dbReference>
<feature type="transmembrane region" description="Helical" evidence="2">
    <location>
        <begin position="25"/>
        <end position="45"/>
    </location>
</feature>
<sequence length="214" mass="24664">MNSLFTFFTALYALTLLYFPSLFSRFLLSPVAISTLALLLCLLRLGAAERSAIDRTESDLGESDSTQPSPQRIEEFREVELDESTEQCRSYGSDPKRKQDLRHLYVEWDVRAPLEVIHEEYEGEDAADDKSEDKREAEMDSIRRYASLSLFYPESDSDDESSSEGESPESAWFRWEEEEDREGLIEIALDEKWSCCGCEVEEDNLIEIDLSPER</sequence>
<feature type="compositionally biased region" description="Basic and acidic residues" evidence="1">
    <location>
        <begin position="128"/>
        <end position="139"/>
    </location>
</feature>
<organism evidence="3 4">
    <name type="scientific">Salvia divinorum</name>
    <name type="common">Maria pastora</name>
    <name type="synonym">Diviner's sage</name>
    <dbReference type="NCBI Taxonomy" id="28513"/>
    <lineage>
        <taxon>Eukaryota</taxon>
        <taxon>Viridiplantae</taxon>
        <taxon>Streptophyta</taxon>
        <taxon>Embryophyta</taxon>
        <taxon>Tracheophyta</taxon>
        <taxon>Spermatophyta</taxon>
        <taxon>Magnoliopsida</taxon>
        <taxon>eudicotyledons</taxon>
        <taxon>Gunneridae</taxon>
        <taxon>Pentapetalae</taxon>
        <taxon>asterids</taxon>
        <taxon>lamiids</taxon>
        <taxon>Lamiales</taxon>
        <taxon>Lamiaceae</taxon>
        <taxon>Nepetoideae</taxon>
        <taxon>Mentheae</taxon>
        <taxon>Salviinae</taxon>
        <taxon>Salvia</taxon>
        <taxon>Salvia subgen. Calosphace</taxon>
    </lineage>
</organism>
<evidence type="ECO:0000256" key="2">
    <source>
        <dbReference type="SAM" id="Phobius"/>
    </source>
</evidence>
<name>A0ABD1G043_SALDI</name>
<keyword evidence="2" id="KW-1133">Transmembrane helix</keyword>
<keyword evidence="2" id="KW-0812">Transmembrane</keyword>
<proteinExistence type="predicted"/>
<dbReference type="EMBL" id="JBEAFC010000011">
    <property type="protein sequence ID" value="KAL1537469.1"/>
    <property type="molecule type" value="Genomic_DNA"/>
</dbReference>
<dbReference type="Proteomes" id="UP001567538">
    <property type="component" value="Unassembled WGS sequence"/>
</dbReference>
<accession>A0ABD1G043</accession>
<keyword evidence="4" id="KW-1185">Reference proteome</keyword>
<feature type="compositionally biased region" description="Acidic residues" evidence="1">
    <location>
        <begin position="155"/>
        <end position="167"/>
    </location>
</feature>
<evidence type="ECO:0000313" key="3">
    <source>
        <dbReference type="EMBL" id="KAL1537469.1"/>
    </source>
</evidence>
<feature type="region of interest" description="Disordered" evidence="1">
    <location>
        <begin position="153"/>
        <end position="177"/>
    </location>
</feature>
<feature type="region of interest" description="Disordered" evidence="1">
    <location>
        <begin position="120"/>
        <end position="139"/>
    </location>
</feature>
<evidence type="ECO:0000256" key="1">
    <source>
        <dbReference type="SAM" id="MobiDB-lite"/>
    </source>
</evidence>
<dbReference type="AlphaFoldDB" id="A0ABD1G043"/>
<keyword evidence="2" id="KW-0472">Membrane</keyword>
<reference evidence="3 4" key="1">
    <citation type="submission" date="2024-06" db="EMBL/GenBank/DDBJ databases">
        <title>A chromosome level genome sequence of Diviner's sage (Salvia divinorum).</title>
        <authorList>
            <person name="Ford S.A."/>
            <person name="Ro D.-K."/>
            <person name="Ness R.W."/>
            <person name="Phillips M.A."/>
        </authorList>
    </citation>
    <scope>NUCLEOTIDE SEQUENCE [LARGE SCALE GENOMIC DNA]</scope>
    <source>
        <strain evidence="3">SAF-2024a</strain>
        <tissue evidence="3">Leaf</tissue>
    </source>
</reference>
<evidence type="ECO:0000313" key="4">
    <source>
        <dbReference type="Proteomes" id="UP001567538"/>
    </source>
</evidence>
<protein>
    <submittedName>
        <fullName evidence="3">Uncharacterized protein</fullName>
    </submittedName>
</protein>
<dbReference type="PANTHER" id="PTHR37746">
    <property type="entry name" value="TRANSMEMBRANE PROTEIN"/>
    <property type="match status" value="1"/>
</dbReference>
<comment type="caution">
    <text evidence="3">The sequence shown here is derived from an EMBL/GenBank/DDBJ whole genome shotgun (WGS) entry which is preliminary data.</text>
</comment>